<proteinExistence type="predicted"/>
<dbReference type="RefSeq" id="WP_136833193.1">
    <property type="nucleotide sequence ID" value="NZ_SWBM01000006.1"/>
</dbReference>
<evidence type="ECO:0000313" key="2">
    <source>
        <dbReference type="Proteomes" id="UP000307756"/>
    </source>
</evidence>
<organism evidence="1 2">
    <name type="scientific">Robertmurraya kyonggiensis</name>
    <dbReference type="NCBI Taxonomy" id="1037680"/>
    <lineage>
        <taxon>Bacteria</taxon>
        <taxon>Bacillati</taxon>
        <taxon>Bacillota</taxon>
        <taxon>Bacilli</taxon>
        <taxon>Bacillales</taxon>
        <taxon>Bacillaceae</taxon>
        <taxon>Robertmurraya</taxon>
    </lineage>
</organism>
<dbReference type="EMBL" id="SWBM01000006">
    <property type="protein sequence ID" value="TKC15080.1"/>
    <property type="molecule type" value="Genomic_DNA"/>
</dbReference>
<protein>
    <submittedName>
        <fullName evidence="1">Uncharacterized protein</fullName>
    </submittedName>
</protein>
<dbReference type="OrthoDB" id="2968185at2"/>
<name>A0A4V5P0L8_9BACI</name>
<gene>
    <name evidence="1" type="ORF">FA727_19490</name>
</gene>
<reference evidence="1 2" key="1">
    <citation type="journal article" date="2011" name="J. Microbiol.">
        <title>Bacillus kyonggiensis sp. nov., isolated from soil of a lettuce field.</title>
        <authorList>
            <person name="Dong K."/>
            <person name="Lee S."/>
        </authorList>
    </citation>
    <scope>NUCLEOTIDE SEQUENCE [LARGE SCALE GENOMIC DNA]</scope>
    <source>
        <strain evidence="1 2">NB22</strain>
    </source>
</reference>
<accession>A0A4V5P0L8</accession>
<evidence type="ECO:0000313" key="1">
    <source>
        <dbReference type="EMBL" id="TKC15080.1"/>
    </source>
</evidence>
<dbReference type="Proteomes" id="UP000307756">
    <property type="component" value="Unassembled WGS sequence"/>
</dbReference>
<sequence>MYFINEQHQQNYINLMAEYELKRGSVDRQYEANIYIAAVPYIFDLIDLDKLNKSGGPLYHLMEWDEEKKKHVPAHPGLTGSTTKLLTVGLSLYNGYPTDLDYTYSREFANVIIQAIKIRNNLENAATIFEDSIRDD</sequence>
<keyword evidence="2" id="KW-1185">Reference proteome</keyword>
<comment type="caution">
    <text evidence="1">The sequence shown here is derived from an EMBL/GenBank/DDBJ whole genome shotgun (WGS) entry which is preliminary data.</text>
</comment>
<dbReference type="AlphaFoldDB" id="A0A4V5P0L8"/>